<dbReference type="PRINTS" id="PR00164">
    <property type="entry name" value="ABC2TRNSPORT"/>
</dbReference>
<gene>
    <name evidence="7" type="ORF">JW744_05330</name>
</gene>
<dbReference type="Pfam" id="PF01061">
    <property type="entry name" value="ABC2_membrane"/>
    <property type="match status" value="1"/>
</dbReference>
<dbReference type="GO" id="GO:0140359">
    <property type="term" value="F:ABC-type transporter activity"/>
    <property type="evidence" value="ECO:0007669"/>
    <property type="project" value="InterPro"/>
</dbReference>
<comment type="caution">
    <text evidence="7">The sequence shown here is derived from an EMBL/GenBank/DDBJ whole genome shotgun (WGS) entry which is preliminary data.</text>
</comment>
<dbReference type="NCBIfam" id="TIGR01247">
    <property type="entry name" value="drrB"/>
    <property type="match status" value="1"/>
</dbReference>
<dbReference type="PANTHER" id="PTHR43229:SF2">
    <property type="entry name" value="NODULATION PROTEIN J"/>
    <property type="match status" value="1"/>
</dbReference>
<dbReference type="AlphaFoldDB" id="A0A939C6V3"/>
<keyword evidence="4 5" id="KW-0472">Membrane</keyword>
<name>A0A939C6V3_9ARCH</name>
<reference evidence="7" key="1">
    <citation type="submission" date="2021-01" db="EMBL/GenBank/DDBJ databases">
        <title>Active Sulfur Cycling in an Early Earth Analoge.</title>
        <authorList>
            <person name="Hahn C.R."/>
            <person name="Youssef N.H."/>
            <person name="Elshahed M."/>
        </authorList>
    </citation>
    <scope>NUCLEOTIDE SEQUENCE</scope>
    <source>
        <strain evidence="7">Zod_Metabat.1151</strain>
    </source>
</reference>
<organism evidence="7 8">
    <name type="scientific">Candidatus Iainarchaeum sp</name>
    <dbReference type="NCBI Taxonomy" id="3101447"/>
    <lineage>
        <taxon>Archaea</taxon>
        <taxon>Candidatus Iainarchaeota</taxon>
        <taxon>Candidatus Iainarchaeia</taxon>
        <taxon>Candidatus Iainarchaeales</taxon>
        <taxon>Candidatus Iainarchaeaceae</taxon>
        <taxon>Candidatus Iainarchaeum</taxon>
    </lineage>
</organism>
<dbReference type="Proteomes" id="UP000809243">
    <property type="component" value="Unassembled WGS sequence"/>
</dbReference>
<comment type="subcellular location">
    <subcellularLocation>
        <location evidence="1">Membrane</location>
        <topology evidence="1">Multi-pass membrane protein</topology>
    </subcellularLocation>
</comment>
<evidence type="ECO:0000256" key="1">
    <source>
        <dbReference type="ARBA" id="ARBA00004141"/>
    </source>
</evidence>
<feature type="transmembrane region" description="Helical" evidence="5">
    <location>
        <begin position="21"/>
        <end position="40"/>
    </location>
</feature>
<evidence type="ECO:0000256" key="4">
    <source>
        <dbReference type="ARBA" id="ARBA00023136"/>
    </source>
</evidence>
<keyword evidence="3 5" id="KW-1133">Transmembrane helix</keyword>
<dbReference type="PANTHER" id="PTHR43229">
    <property type="entry name" value="NODULATION PROTEIN J"/>
    <property type="match status" value="1"/>
</dbReference>
<evidence type="ECO:0000256" key="5">
    <source>
        <dbReference type="SAM" id="Phobius"/>
    </source>
</evidence>
<feature type="transmembrane region" description="Helical" evidence="5">
    <location>
        <begin position="131"/>
        <end position="154"/>
    </location>
</feature>
<dbReference type="InterPro" id="IPR013525">
    <property type="entry name" value="ABC2_TM"/>
</dbReference>
<feature type="transmembrane region" description="Helical" evidence="5">
    <location>
        <begin position="99"/>
        <end position="125"/>
    </location>
</feature>
<accession>A0A939C6V3</accession>
<evidence type="ECO:0000256" key="2">
    <source>
        <dbReference type="ARBA" id="ARBA00022692"/>
    </source>
</evidence>
<sequence>MLGIYILWRREIIRFFRSKSRVVGSLGMPFFFLAILGTGLNNAFAIPGQGNYLQFITPGIIGMVLMFGSMFSGITVLMDRQFGFLKETLVAPISRTSIVIGKALGGATTAIVQGAIILGVAMLLGAQVQPANIALLAAFMVLISVAFVSLGTAIASVMEDMHGFQLIMNFLIMPLFFLSGALFPLSSAPEFLQAASMLDPLTYGVDGLRFLLLGSSEIPFAVSLAVLTGFCAAFIALAAFLFSRIEE</sequence>
<keyword evidence="2 5" id="KW-0812">Transmembrane</keyword>
<evidence type="ECO:0000313" key="7">
    <source>
        <dbReference type="EMBL" id="MBN2067863.1"/>
    </source>
</evidence>
<dbReference type="PROSITE" id="PS51012">
    <property type="entry name" value="ABC_TM2"/>
    <property type="match status" value="1"/>
</dbReference>
<dbReference type="GO" id="GO:0043190">
    <property type="term" value="C:ATP-binding cassette (ABC) transporter complex"/>
    <property type="evidence" value="ECO:0007669"/>
    <property type="project" value="InterPro"/>
</dbReference>
<dbReference type="InterPro" id="IPR005942">
    <property type="entry name" value="Daunbcin-R_ABC-transpt"/>
</dbReference>
<proteinExistence type="predicted"/>
<dbReference type="InterPro" id="IPR000412">
    <property type="entry name" value="ABC_2_transport"/>
</dbReference>
<dbReference type="InterPro" id="IPR051784">
    <property type="entry name" value="Nod_factor_ABC_transporter"/>
</dbReference>
<dbReference type="EMBL" id="JAFGDB010000094">
    <property type="protein sequence ID" value="MBN2067863.1"/>
    <property type="molecule type" value="Genomic_DNA"/>
</dbReference>
<dbReference type="InterPro" id="IPR047817">
    <property type="entry name" value="ABC2_TM_bact-type"/>
</dbReference>
<evidence type="ECO:0000256" key="3">
    <source>
        <dbReference type="ARBA" id="ARBA00022989"/>
    </source>
</evidence>
<feature type="transmembrane region" description="Helical" evidence="5">
    <location>
        <begin position="166"/>
        <end position="185"/>
    </location>
</feature>
<protein>
    <submittedName>
        <fullName evidence="7">ABC transporter permease</fullName>
    </submittedName>
</protein>
<dbReference type="PIRSF" id="PIRSF006648">
    <property type="entry name" value="DrrB"/>
    <property type="match status" value="1"/>
</dbReference>
<feature type="domain" description="ABC transmembrane type-2" evidence="6">
    <location>
        <begin position="20"/>
        <end position="245"/>
    </location>
</feature>
<evidence type="ECO:0000259" key="6">
    <source>
        <dbReference type="PROSITE" id="PS51012"/>
    </source>
</evidence>
<evidence type="ECO:0000313" key="8">
    <source>
        <dbReference type="Proteomes" id="UP000809243"/>
    </source>
</evidence>
<feature type="transmembrane region" description="Helical" evidence="5">
    <location>
        <begin position="52"/>
        <end position="78"/>
    </location>
</feature>
<feature type="transmembrane region" description="Helical" evidence="5">
    <location>
        <begin position="218"/>
        <end position="242"/>
    </location>
</feature>